<organism evidence="2 3">
    <name type="scientific">Synoicihabitans lomoniglobus</name>
    <dbReference type="NCBI Taxonomy" id="2909285"/>
    <lineage>
        <taxon>Bacteria</taxon>
        <taxon>Pseudomonadati</taxon>
        <taxon>Verrucomicrobiota</taxon>
        <taxon>Opitutia</taxon>
        <taxon>Opitutales</taxon>
        <taxon>Opitutaceae</taxon>
        <taxon>Synoicihabitans</taxon>
    </lineage>
</organism>
<proteinExistence type="predicted"/>
<dbReference type="InterPro" id="IPR025245">
    <property type="entry name" value="DUF4197"/>
</dbReference>
<dbReference type="PROSITE" id="PS51257">
    <property type="entry name" value="PROKAR_LIPOPROTEIN"/>
    <property type="match status" value="1"/>
</dbReference>
<evidence type="ECO:0000313" key="3">
    <source>
        <dbReference type="Proteomes" id="UP001218638"/>
    </source>
</evidence>
<dbReference type="AlphaFoldDB" id="A0AAF0CRV6"/>
<feature type="region of interest" description="Disordered" evidence="1">
    <location>
        <begin position="28"/>
        <end position="56"/>
    </location>
</feature>
<evidence type="ECO:0000256" key="1">
    <source>
        <dbReference type="SAM" id="MobiDB-lite"/>
    </source>
</evidence>
<dbReference type="Pfam" id="PF13852">
    <property type="entry name" value="DUF4197"/>
    <property type="match status" value="1"/>
</dbReference>
<keyword evidence="3" id="KW-1185">Reference proteome</keyword>
<evidence type="ECO:0000313" key="2">
    <source>
        <dbReference type="EMBL" id="WED66895.1"/>
    </source>
</evidence>
<dbReference type="RefSeq" id="WP_330929646.1">
    <property type="nucleotide sequence ID" value="NZ_CP119075.1"/>
</dbReference>
<protein>
    <submittedName>
        <fullName evidence="2">DUF4197 domain-containing protein</fullName>
    </submittedName>
</protein>
<dbReference type="KEGG" id="slom:PXH66_08535"/>
<reference evidence="2" key="1">
    <citation type="submission" date="2023-03" db="EMBL/GenBank/DDBJ databases">
        <title>Lomoglobus Profundus gen. nov., sp. nov., a novel member of the phylum Verrucomicrobia, isolated from deep-marine sediment of South China Sea.</title>
        <authorList>
            <person name="Ahmad T."/>
            <person name="Ishaq S.E."/>
            <person name="Wang F."/>
        </authorList>
    </citation>
    <scope>NUCLEOTIDE SEQUENCE</scope>
    <source>
        <strain evidence="2">LMO-M01</strain>
    </source>
</reference>
<accession>A0AAF0CRV6</accession>
<feature type="compositionally biased region" description="Low complexity" evidence="1">
    <location>
        <begin position="39"/>
        <end position="49"/>
    </location>
</feature>
<name>A0AAF0CRV6_9BACT</name>
<dbReference type="Proteomes" id="UP001218638">
    <property type="component" value="Chromosome"/>
</dbReference>
<gene>
    <name evidence="2" type="ORF">PXH66_08535</name>
</gene>
<dbReference type="EMBL" id="CP119075">
    <property type="protein sequence ID" value="WED66895.1"/>
    <property type="molecule type" value="Genomic_DNA"/>
</dbReference>
<sequence>MKTLSRFGIGAIAVLLMAGCGKKETASAPAAEAPPAPTPVATQPVAAPESKMAPPVEPKAEMVAKMAPAEPAGEVVAPKTAPMAAPAAEAKPDLQSSLMSAAGQLGTKSDAIAAATGFDVNAGITQALNVAADRAVDYLTGPNGLMSNASLQIPLPESVEKLRKPLTSIGQEQLLNQFSTTMNGAATEALKLSPEILKQTISNLDVNNVASLLQGGDTAFTQYLDQNARGLILAKITPIIAQTTAASGATQYYKQISTALEQKGGGGLMAAVQTFTGVQLPSGDFDLDAYIANAAVGRLFEVVAVEEQKMRADPKARSTELLQTLFGQFTK</sequence>